<dbReference type="Proteomes" id="UP001418222">
    <property type="component" value="Unassembled WGS sequence"/>
</dbReference>
<dbReference type="EMBL" id="JBBWWQ010000008">
    <property type="protein sequence ID" value="KAK8941386.1"/>
    <property type="molecule type" value="Genomic_DNA"/>
</dbReference>
<protein>
    <submittedName>
        <fullName evidence="1">Uncharacterized protein</fullName>
    </submittedName>
</protein>
<dbReference type="AlphaFoldDB" id="A0AAP0G7B4"/>
<organism evidence="1 2">
    <name type="scientific">Platanthera zijinensis</name>
    <dbReference type="NCBI Taxonomy" id="2320716"/>
    <lineage>
        <taxon>Eukaryota</taxon>
        <taxon>Viridiplantae</taxon>
        <taxon>Streptophyta</taxon>
        <taxon>Embryophyta</taxon>
        <taxon>Tracheophyta</taxon>
        <taxon>Spermatophyta</taxon>
        <taxon>Magnoliopsida</taxon>
        <taxon>Liliopsida</taxon>
        <taxon>Asparagales</taxon>
        <taxon>Orchidaceae</taxon>
        <taxon>Orchidoideae</taxon>
        <taxon>Orchideae</taxon>
        <taxon>Orchidinae</taxon>
        <taxon>Platanthera</taxon>
    </lineage>
</organism>
<reference evidence="1 2" key="1">
    <citation type="journal article" date="2022" name="Nat. Plants">
        <title>Genomes of leafy and leafless Platanthera orchids illuminate the evolution of mycoheterotrophy.</title>
        <authorList>
            <person name="Li M.H."/>
            <person name="Liu K.W."/>
            <person name="Li Z."/>
            <person name="Lu H.C."/>
            <person name="Ye Q.L."/>
            <person name="Zhang D."/>
            <person name="Wang J.Y."/>
            <person name="Li Y.F."/>
            <person name="Zhong Z.M."/>
            <person name="Liu X."/>
            <person name="Yu X."/>
            <person name="Liu D.K."/>
            <person name="Tu X.D."/>
            <person name="Liu B."/>
            <person name="Hao Y."/>
            <person name="Liao X.Y."/>
            <person name="Jiang Y.T."/>
            <person name="Sun W.H."/>
            <person name="Chen J."/>
            <person name="Chen Y.Q."/>
            <person name="Ai Y."/>
            <person name="Zhai J.W."/>
            <person name="Wu S.S."/>
            <person name="Zhou Z."/>
            <person name="Hsiao Y.Y."/>
            <person name="Wu W.L."/>
            <person name="Chen Y.Y."/>
            <person name="Lin Y.F."/>
            <person name="Hsu J.L."/>
            <person name="Li C.Y."/>
            <person name="Wang Z.W."/>
            <person name="Zhao X."/>
            <person name="Zhong W.Y."/>
            <person name="Ma X.K."/>
            <person name="Ma L."/>
            <person name="Huang J."/>
            <person name="Chen G.Z."/>
            <person name="Huang M.Z."/>
            <person name="Huang L."/>
            <person name="Peng D.H."/>
            <person name="Luo Y.B."/>
            <person name="Zou S.Q."/>
            <person name="Chen S.P."/>
            <person name="Lan S."/>
            <person name="Tsai W.C."/>
            <person name="Van de Peer Y."/>
            <person name="Liu Z.J."/>
        </authorList>
    </citation>
    <scope>NUCLEOTIDE SEQUENCE [LARGE SCALE GENOMIC DNA]</scope>
    <source>
        <strain evidence="1">Lor287</strain>
    </source>
</reference>
<accession>A0AAP0G7B4</accession>
<evidence type="ECO:0000313" key="1">
    <source>
        <dbReference type="EMBL" id="KAK8941386.1"/>
    </source>
</evidence>
<keyword evidence="2" id="KW-1185">Reference proteome</keyword>
<gene>
    <name evidence="1" type="ORF">KSP39_PZI010441</name>
</gene>
<evidence type="ECO:0000313" key="2">
    <source>
        <dbReference type="Proteomes" id="UP001418222"/>
    </source>
</evidence>
<name>A0AAP0G7B4_9ASPA</name>
<comment type="caution">
    <text evidence="1">The sequence shown here is derived from an EMBL/GenBank/DDBJ whole genome shotgun (WGS) entry which is preliminary data.</text>
</comment>
<proteinExistence type="predicted"/>
<sequence length="191" mass="20902">MRFWPSLRSNPLGDLINLKQSGPVDGNFENFQMFLDCVPSILPEHQVSIFTVSVHGRLCFDVESQAPQDLSTAMSFACICEKCLLMDTSSGGHYDGYGTEKGIRESASACCELDFVPFKLRSAPLSVFLFATVSQLALKSPATPSYSCGKFGLAACDISSCSLQLARDNREVADHSQSPPFPFLAEHEFVE</sequence>